<protein>
    <submittedName>
        <fullName evidence="2">Uncharacterized protein</fullName>
    </submittedName>
</protein>
<dbReference type="AlphaFoldDB" id="K0T5F1"/>
<dbReference type="Proteomes" id="UP000266841">
    <property type="component" value="Unassembled WGS sequence"/>
</dbReference>
<reference evidence="2 3" key="1">
    <citation type="journal article" date="2012" name="Genome Biol.">
        <title>Genome and low-iron response of an oceanic diatom adapted to chronic iron limitation.</title>
        <authorList>
            <person name="Lommer M."/>
            <person name="Specht M."/>
            <person name="Roy A.S."/>
            <person name="Kraemer L."/>
            <person name="Andreson R."/>
            <person name="Gutowska M.A."/>
            <person name="Wolf J."/>
            <person name="Bergner S.V."/>
            <person name="Schilhabel M.B."/>
            <person name="Klostermeier U.C."/>
            <person name="Beiko R.G."/>
            <person name="Rosenstiel P."/>
            <person name="Hippler M."/>
            <person name="Laroche J."/>
        </authorList>
    </citation>
    <scope>NUCLEOTIDE SEQUENCE [LARGE SCALE GENOMIC DNA]</scope>
    <source>
        <strain evidence="2 3">CCMP1005</strain>
    </source>
</reference>
<organism evidence="2 3">
    <name type="scientific">Thalassiosira oceanica</name>
    <name type="common">Marine diatom</name>
    <dbReference type="NCBI Taxonomy" id="159749"/>
    <lineage>
        <taxon>Eukaryota</taxon>
        <taxon>Sar</taxon>
        <taxon>Stramenopiles</taxon>
        <taxon>Ochrophyta</taxon>
        <taxon>Bacillariophyta</taxon>
        <taxon>Coscinodiscophyceae</taxon>
        <taxon>Thalassiosirophycidae</taxon>
        <taxon>Thalassiosirales</taxon>
        <taxon>Thalassiosiraceae</taxon>
        <taxon>Thalassiosira</taxon>
    </lineage>
</organism>
<feature type="compositionally biased region" description="Basic and acidic residues" evidence="1">
    <location>
        <begin position="263"/>
        <end position="283"/>
    </location>
</feature>
<gene>
    <name evidence="2" type="ORF">THAOC_10257</name>
</gene>
<feature type="region of interest" description="Disordered" evidence="1">
    <location>
        <begin position="258"/>
        <end position="283"/>
    </location>
</feature>
<evidence type="ECO:0000313" key="2">
    <source>
        <dbReference type="EMBL" id="EJK68551.1"/>
    </source>
</evidence>
<proteinExistence type="predicted"/>
<dbReference type="EMBL" id="AGNL01011175">
    <property type="protein sequence ID" value="EJK68551.1"/>
    <property type="molecule type" value="Genomic_DNA"/>
</dbReference>
<name>K0T5F1_THAOC</name>
<accession>K0T5F1</accession>
<sequence>MDTQRMDDTLTRNEWTRNVWTRNGWTRNEWTGHATDGHAATVQTQTVHAVLARAAASSIFRRRAQAAGCVTGYGCVTTAAAQYLHGTYTFPHMRAAISTVMGQGKTAETYTLGAGDPCMCGLWRRQNIDDTRQSAQSAVYRVIRRTDDGTIPMARHRASTPSIPQVACRGSVGLRPTRSWFLSSVKIRKVVQRNMIKRFNSSDDVSLLHRGHEIGVMRSRSTTPAMRWAMRLLRIRSSGRTIWCCHVNDAHDGAFRRASPVKAQEEGKAASRPRGDQEEPKRELYEARAKGSMCMQRKIISFAAAAAFSTPPWSQTGPAARQAACHGAGAMETCSCLCSSCRGHACSCAQNEEGESPLGRLDAATDYILLHFPSRESGEKGGRLLKLERQDVGDTLVSSGGSPLRQERQTAASAAGAFIHTRLLVNHLGGLRVAGRPRCTRAAGGAPPLDGLWHGPSRIHRKP</sequence>
<comment type="caution">
    <text evidence="2">The sequence shown here is derived from an EMBL/GenBank/DDBJ whole genome shotgun (WGS) entry which is preliminary data.</text>
</comment>
<evidence type="ECO:0000256" key="1">
    <source>
        <dbReference type="SAM" id="MobiDB-lite"/>
    </source>
</evidence>
<feature type="region of interest" description="Disordered" evidence="1">
    <location>
        <begin position="442"/>
        <end position="463"/>
    </location>
</feature>
<evidence type="ECO:0000313" key="3">
    <source>
        <dbReference type="Proteomes" id="UP000266841"/>
    </source>
</evidence>
<keyword evidence="3" id="KW-1185">Reference proteome</keyword>